<organism evidence="2 3">
    <name type="scientific">Endomicrobium trichonymphae</name>
    <dbReference type="NCBI Taxonomy" id="1408204"/>
    <lineage>
        <taxon>Bacteria</taxon>
        <taxon>Pseudomonadati</taxon>
        <taxon>Elusimicrobiota</taxon>
        <taxon>Endomicrobiia</taxon>
        <taxon>Endomicrobiales</taxon>
        <taxon>Endomicrobiaceae</taxon>
        <taxon>Candidatus Endomicrobiellum</taxon>
    </lineage>
</organism>
<evidence type="ECO:0000313" key="3">
    <source>
        <dbReference type="Proteomes" id="UP000095237"/>
    </source>
</evidence>
<gene>
    <name evidence="2" type="ORF">ATZ36_00345</name>
</gene>
<feature type="transmembrane region" description="Helical" evidence="1">
    <location>
        <begin position="6"/>
        <end position="39"/>
    </location>
</feature>
<sequence length="158" mass="17549">MEIDIFLTLSIVLAVWLGWSAGFTRTFFAVLAGFLAVFAASKYPHQEGLNFYLVFAITALLVIMVGGFTLRLISFFYLNILDRIGGAALSACVWLIVSVNIIIPAVFCGTYMSCDQSYIYKTVSRIMQSEVPVFKDYVPQSLGRIINGIPKVKSKEIL</sequence>
<feature type="transmembrane region" description="Helical" evidence="1">
    <location>
        <begin position="51"/>
        <end position="78"/>
    </location>
</feature>
<keyword evidence="1" id="KW-0472">Membrane</keyword>
<reference evidence="2 3" key="1">
    <citation type="submission" date="2015-11" db="EMBL/GenBank/DDBJ databases">
        <title>Evidence for parallel genomic evolution in an endosymbiosis of termite gut flagellates.</title>
        <authorList>
            <person name="Zheng H."/>
        </authorList>
    </citation>
    <scope>NUCLEOTIDE SEQUENCE [LARGE SCALE GENOMIC DNA]</scope>
    <source>
        <strain evidence="2 3">CET450</strain>
    </source>
</reference>
<name>A0A1E5IH88_ENDTX</name>
<comment type="caution">
    <text evidence="2">The sequence shown here is derived from an EMBL/GenBank/DDBJ whole genome shotgun (WGS) entry which is preliminary data.</text>
</comment>
<protein>
    <submittedName>
        <fullName evidence="2">Uncharacterized protein</fullName>
    </submittedName>
</protein>
<accession>A0A1E5IH88</accession>
<feature type="transmembrane region" description="Helical" evidence="1">
    <location>
        <begin position="84"/>
        <end position="107"/>
    </location>
</feature>
<dbReference type="AlphaFoldDB" id="A0A1E5IH88"/>
<dbReference type="EMBL" id="LNVX01000546">
    <property type="protein sequence ID" value="OEG69866.1"/>
    <property type="molecule type" value="Genomic_DNA"/>
</dbReference>
<keyword evidence="3" id="KW-1185">Reference proteome</keyword>
<evidence type="ECO:0000256" key="1">
    <source>
        <dbReference type="SAM" id="Phobius"/>
    </source>
</evidence>
<keyword evidence="1" id="KW-0812">Transmembrane</keyword>
<keyword evidence="1" id="KW-1133">Transmembrane helix</keyword>
<evidence type="ECO:0000313" key="2">
    <source>
        <dbReference type="EMBL" id="OEG69866.1"/>
    </source>
</evidence>
<dbReference type="Proteomes" id="UP000095237">
    <property type="component" value="Unassembled WGS sequence"/>
</dbReference>
<proteinExistence type="predicted"/>